<gene>
    <name evidence="5" type="ORF">E2I00_006004</name>
</gene>
<dbReference type="InterPro" id="IPR036412">
    <property type="entry name" value="HAD-like_sf"/>
</dbReference>
<evidence type="ECO:0000256" key="2">
    <source>
        <dbReference type="ARBA" id="ARBA00022723"/>
    </source>
</evidence>
<comment type="similarity">
    <text evidence="1">Belongs to the 5'(3')-deoxyribonucleotidase family.</text>
</comment>
<dbReference type="SUPFAM" id="SSF56784">
    <property type="entry name" value="HAD-like"/>
    <property type="match status" value="1"/>
</dbReference>
<dbReference type="AlphaFoldDB" id="A0A6A1QL97"/>
<evidence type="ECO:0000313" key="5">
    <source>
        <dbReference type="EMBL" id="KAB0407393.1"/>
    </source>
</evidence>
<dbReference type="InterPro" id="IPR023214">
    <property type="entry name" value="HAD_sf"/>
</dbReference>
<evidence type="ECO:0000256" key="3">
    <source>
        <dbReference type="ARBA" id="ARBA00022801"/>
    </source>
</evidence>
<dbReference type="Gene3D" id="3.40.50.1000">
    <property type="entry name" value="HAD superfamily/HAD-like"/>
    <property type="match status" value="1"/>
</dbReference>
<dbReference type="EMBL" id="SGJD01000049">
    <property type="protein sequence ID" value="KAB0407393.1"/>
    <property type="molecule type" value="Genomic_DNA"/>
</dbReference>
<reference evidence="5 6" key="1">
    <citation type="journal article" date="2019" name="PLoS ONE">
        <title>Genomic analyses reveal an absence of contemporary introgressive admixture between fin whales and blue whales, despite known hybrids.</title>
        <authorList>
            <person name="Westbury M.V."/>
            <person name="Petersen B."/>
            <person name="Lorenzen E.D."/>
        </authorList>
    </citation>
    <scope>NUCLEOTIDE SEQUENCE [LARGE SCALE GENOMIC DNA]</scope>
    <source>
        <strain evidence="5">FinWhale-01</strain>
    </source>
</reference>
<dbReference type="PANTHER" id="PTHR12103">
    <property type="entry name" value="5'-NUCLEOTIDASE DOMAIN-CONTAINING"/>
    <property type="match status" value="1"/>
</dbReference>
<name>A0A6A1QL97_BALPH</name>
<dbReference type="InterPro" id="IPR008380">
    <property type="entry name" value="HAD-SF_hydro_IG_5-nucl"/>
</dbReference>
<keyword evidence="6" id="KW-1185">Reference proteome</keyword>
<dbReference type="Proteomes" id="UP000437017">
    <property type="component" value="Unassembled WGS sequence"/>
</dbReference>
<evidence type="ECO:0000256" key="1">
    <source>
        <dbReference type="ARBA" id="ARBA00009589"/>
    </source>
</evidence>
<proteinExistence type="inferred from homology"/>
<keyword evidence="3" id="KW-0378">Hydrolase</keyword>
<dbReference type="GO" id="GO:0008253">
    <property type="term" value="F:5'-nucleotidase activity"/>
    <property type="evidence" value="ECO:0007669"/>
    <property type="project" value="TreeGrafter"/>
</dbReference>
<organism evidence="5 6">
    <name type="scientific">Balaenoptera physalus</name>
    <name type="common">Fin whale</name>
    <name type="synonym">Balaena physalus</name>
    <dbReference type="NCBI Taxonomy" id="9770"/>
    <lineage>
        <taxon>Eukaryota</taxon>
        <taxon>Metazoa</taxon>
        <taxon>Chordata</taxon>
        <taxon>Craniata</taxon>
        <taxon>Vertebrata</taxon>
        <taxon>Euteleostomi</taxon>
        <taxon>Mammalia</taxon>
        <taxon>Eutheria</taxon>
        <taxon>Laurasiatheria</taxon>
        <taxon>Artiodactyla</taxon>
        <taxon>Whippomorpha</taxon>
        <taxon>Cetacea</taxon>
        <taxon>Mysticeti</taxon>
        <taxon>Balaenopteridae</taxon>
        <taxon>Balaenoptera</taxon>
    </lineage>
</organism>
<dbReference type="GO" id="GO:0046872">
    <property type="term" value="F:metal ion binding"/>
    <property type="evidence" value="ECO:0007669"/>
    <property type="project" value="UniProtKB-KW"/>
</dbReference>
<dbReference type="OrthoDB" id="10252832at2759"/>
<evidence type="ECO:0000313" key="6">
    <source>
        <dbReference type="Proteomes" id="UP000437017"/>
    </source>
</evidence>
<comment type="caution">
    <text evidence="5">The sequence shown here is derived from an EMBL/GenBank/DDBJ whole genome shotgun (WGS) entry which is preliminary data.</text>
</comment>
<accession>A0A6A1QL97</accession>
<keyword evidence="4" id="KW-0460">Magnesium</keyword>
<keyword evidence="2" id="KW-0479">Metal-binding</keyword>
<dbReference type="Pfam" id="PF05761">
    <property type="entry name" value="5_nucleotid"/>
    <property type="match status" value="1"/>
</dbReference>
<dbReference type="PANTHER" id="PTHR12103:SF14">
    <property type="entry name" value="5'-NUCLEOTIDASE DOMAIN-CONTAINING PROTEIN 2"/>
    <property type="match status" value="1"/>
</dbReference>
<evidence type="ECO:0000256" key="4">
    <source>
        <dbReference type="ARBA" id="ARBA00022842"/>
    </source>
</evidence>
<sequence>MSLFCMVDHFLAHDLEFDQVYQYKDVMEVIQDATQDMTSYTSGLSGDLEKYIPKVNIAILSHLVAHGKQLFLITNSPFSFVDMEMYHMVTVRKEDNYQLAVFSPSRTWKEMEVEPKDMPSHWGDMVASKAAFWSQECVGECNQRLDLRINV</sequence>
<protein>
    <submittedName>
        <fullName evidence="5">Uncharacterized protein</fullName>
    </submittedName>
</protein>